<dbReference type="InterPro" id="IPR019533">
    <property type="entry name" value="Peptidase_S26"/>
</dbReference>
<comment type="subcellular location">
    <subcellularLocation>
        <location evidence="1">Mitochondrion inner membrane</location>
        <topology evidence="1">Single-pass membrane protein</topology>
    </subcellularLocation>
</comment>
<reference evidence="13" key="2">
    <citation type="submission" date="2005-03" db="EMBL/GenBank/DDBJ databases">
        <authorList>
            <person name="Williams B.A.P."/>
            <person name="Keeling P.J."/>
        </authorList>
    </citation>
    <scope>NUCLEOTIDE SEQUENCE</scope>
</reference>
<keyword evidence="8 10" id="KW-0496">Mitochondrion</keyword>
<dbReference type="InterPro" id="IPR036286">
    <property type="entry name" value="LexA/Signal_pep-like_sf"/>
</dbReference>
<feature type="domain" description="Peptidase S26" evidence="12">
    <location>
        <begin position="10"/>
        <end position="145"/>
    </location>
</feature>
<evidence type="ECO:0000256" key="1">
    <source>
        <dbReference type="ARBA" id="ARBA00004434"/>
    </source>
</evidence>
<feature type="region of interest" description="Disordered" evidence="11">
    <location>
        <begin position="79"/>
        <end position="98"/>
    </location>
</feature>
<dbReference type="PANTHER" id="PTHR46041">
    <property type="entry name" value="MITOCHONDRIAL INNER MEMBRANE PROTEASE SUBUNIT 2"/>
    <property type="match status" value="1"/>
</dbReference>
<dbReference type="Gene3D" id="2.10.109.10">
    <property type="entry name" value="Umud Fragment, subunit A"/>
    <property type="match status" value="1"/>
</dbReference>
<dbReference type="MEROPS" id="S26.012"/>
<reference evidence="13" key="1">
    <citation type="journal article" date="2005" name="J. Eukaryot. Microbiol.">
        <title>Microsporidian mitochondrial proteins: expression in Antonospora locustae spores and identification of genes coding for two further proteins.</title>
        <authorList>
            <person name="Williams B.A."/>
            <person name="Keeling P.J."/>
        </authorList>
    </citation>
    <scope>NUCLEOTIDE SEQUENCE</scope>
</reference>
<keyword evidence="3 10" id="KW-0645">Protease</keyword>
<evidence type="ECO:0000256" key="11">
    <source>
        <dbReference type="SAM" id="MobiDB-lite"/>
    </source>
</evidence>
<keyword evidence="5 10" id="KW-0999">Mitochondrion inner membrane</keyword>
<dbReference type="PANTHER" id="PTHR46041:SF2">
    <property type="entry name" value="MITOCHONDRIAL INNER MEMBRANE PROTEASE SUBUNIT 2"/>
    <property type="match status" value="1"/>
</dbReference>
<accession>Q4VG10</accession>
<feature type="compositionally biased region" description="Basic and acidic residues" evidence="11">
    <location>
        <begin position="84"/>
        <end position="98"/>
    </location>
</feature>
<organism evidence="13">
    <name type="scientific">Antonospora locustae</name>
    <name type="common">Microsporidian parasite</name>
    <name type="synonym">Nosema locustae</name>
    <dbReference type="NCBI Taxonomy" id="278021"/>
    <lineage>
        <taxon>Eukaryota</taxon>
        <taxon>Fungi</taxon>
        <taxon>Fungi incertae sedis</taxon>
        <taxon>Microsporidia</taxon>
        <taxon>Antonospora</taxon>
    </lineage>
</organism>
<comment type="similarity">
    <text evidence="2">Belongs to the peptidase S26 family. IMP2 subfamily.</text>
</comment>
<sequence length="184" mass="20265">IAWFLDRVCSFLIVEGGTMRPTLNPSPSPRSDICFIWKWNYEPKRGDVVCLYPSGGQRDSAAVKRVVGIEGDVVVPRHSSPRQVEQKNGHAVLKSEHSRDGAPLSVVIVPRGHVWVEGDNQFSPVDSNTYGPVPIDRIQGQASRIIFPQDSSAEGRKLELESFIPDPTRVCKSVKTTSEQASGN</sequence>
<evidence type="ECO:0000256" key="10">
    <source>
        <dbReference type="RuleBase" id="RU362041"/>
    </source>
</evidence>
<keyword evidence="4" id="KW-0812">Transmembrane</keyword>
<evidence type="ECO:0000256" key="2">
    <source>
        <dbReference type="ARBA" id="ARBA00007066"/>
    </source>
</evidence>
<dbReference type="EC" id="3.4.21.-" evidence="10"/>
<keyword evidence="6 10" id="KW-0378">Hydrolase</keyword>
<dbReference type="GO" id="GO:0006627">
    <property type="term" value="P:protein processing involved in protein targeting to mitochondrion"/>
    <property type="evidence" value="ECO:0007669"/>
    <property type="project" value="InterPro"/>
</dbReference>
<evidence type="ECO:0000256" key="3">
    <source>
        <dbReference type="ARBA" id="ARBA00022670"/>
    </source>
</evidence>
<feature type="non-terminal residue" evidence="13">
    <location>
        <position position="1"/>
    </location>
</feature>
<dbReference type="NCBIfam" id="TIGR02227">
    <property type="entry name" value="sigpep_I_bact"/>
    <property type="match status" value="1"/>
</dbReference>
<dbReference type="InterPro" id="IPR037730">
    <property type="entry name" value="IMP2"/>
</dbReference>
<evidence type="ECO:0000256" key="8">
    <source>
        <dbReference type="ARBA" id="ARBA00023128"/>
    </source>
</evidence>
<dbReference type="GO" id="GO:0004252">
    <property type="term" value="F:serine-type endopeptidase activity"/>
    <property type="evidence" value="ECO:0007669"/>
    <property type="project" value="InterPro"/>
</dbReference>
<evidence type="ECO:0000256" key="7">
    <source>
        <dbReference type="ARBA" id="ARBA00022989"/>
    </source>
</evidence>
<keyword evidence="9" id="KW-0472">Membrane</keyword>
<evidence type="ECO:0000256" key="6">
    <source>
        <dbReference type="ARBA" id="ARBA00022801"/>
    </source>
</evidence>
<keyword evidence="7" id="KW-1133">Transmembrane helix</keyword>
<dbReference type="SUPFAM" id="SSF51306">
    <property type="entry name" value="LexA/Signal peptidase"/>
    <property type="match status" value="1"/>
</dbReference>
<name>Q4VG10_ANTLO</name>
<dbReference type="CDD" id="cd06530">
    <property type="entry name" value="S26_SPase_I"/>
    <property type="match status" value="1"/>
</dbReference>
<dbReference type="AlphaFoldDB" id="Q4VG10"/>
<dbReference type="EMBL" id="AY952279">
    <property type="protein sequence ID" value="AAY27405.1"/>
    <property type="molecule type" value="mRNA"/>
</dbReference>
<evidence type="ECO:0000256" key="4">
    <source>
        <dbReference type="ARBA" id="ARBA00022692"/>
    </source>
</evidence>
<dbReference type="GO" id="GO:0042720">
    <property type="term" value="C:mitochondrial inner membrane peptidase complex"/>
    <property type="evidence" value="ECO:0007669"/>
    <property type="project" value="InterPro"/>
</dbReference>
<dbReference type="PRINTS" id="PR00727">
    <property type="entry name" value="LEADERPTASE"/>
</dbReference>
<evidence type="ECO:0000259" key="12">
    <source>
        <dbReference type="Pfam" id="PF10502"/>
    </source>
</evidence>
<dbReference type="Pfam" id="PF10502">
    <property type="entry name" value="Peptidase_S26"/>
    <property type="match status" value="1"/>
</dbReference>
<dbReference type="InterPro" id="IPR000223">
    <property type="entry name" value="Pept_S26A_signal_pept_1"/>
</dbReference>
<evidence type="ECO:0000313" key="13">
    <source>
        <dbReference type="EMBL" id="AAY27405.1"/>
    </source>
</evidence>
<evidence type="ECO:0000256" key="5">
    <source>
        <dbReference type="ARBA" id="ARBA00022792"/>
    </source>
</evidence>
<dbReference type="GO" id="GO:0006465">
    <property type="term" value="P:signal peptide processing"/>
    <property type="evidence" value="ECO:0007669"/>
    <property type="project" value="InterPro"/>
</dbReference>
<protein>
    <recommendedName>
        <fullName evidence="10">Mitochondrial inner membrane protease subunit</fullName>
        <ecNumber evidence="10">3.4.21.-</ecNumber>
    </recommendedName>
</protein>
<proteinExistence type="evidence at transcript level"/>
<evidence type="ECO:0000256" key="9">
    <source>
        <dbReference type="ARBA" id="ARBA00023136"/>
    </source>
</evidence>